<reference evidence="15" key="1">
    <citation type="journal article" date="2019" name="Int. J. Syst. Evol. Microbiol.">
        <title>The Global Catalogue of Microorganisms (GCM) 10K type strain sequencing project: providing services to taxonomists for standard genome sequencing and annotation.</title>
        <authorList>
            <consortium name="The Broad Institute Genomics Platform"/>
            <consortium name="The Broad Institute Genome Sequencing Center for Infectious Disease"/>
            <person name="Wu L."/>
            <person name="Ma J."/>
        </authorList>
    </citation>
    <scope>NUCLEOTIDE SEQUENCE [LARGE SCALE GENOMIC DNA]</scope>
    <source>
        <strain evidence="15">CECT 8531</strain>
    </source>
</reference>
<evidence type="ECO:0000256" key="6">
    <source>
        <dbReference type="ARBA" id="ARBA00022960"/>
    </source>
</evidence>
<proteinExistence type="inferred from homology"/>
<feature type="binding site" evidence="12">
    <location>
        <position position="313"/>
    </location>
    <ligand>
        <name>UDP-N-acetyl-alpha-D-glucosamine</name>
        <dbReference type="ChEBI" id="CHEBI:57705"/>
    </ligand>
</feature>
<dbReference type="NCBIfam" id="TIGR01072">
    <property type="entry name" value="murA"/>
    <property type="match status" value="1"/>
</dbReference>
<evidence type="ECO:0000313" key="15">
    <source>
        <dbReference type="Proteomes" id="UP001595887"/>
    </source>
</evidence>
<evidence type="ECO:0000259" key="13">
    <source>
        <dbReference type="Pfam" id="PF00275"/>
    </source>
</evidence>
<evidence type="ECO:0000256" key="1">
    <source>
        <dbReference type="ARBA" id="ARBA00004496"/>
    </source>
</evidence>
<feature type="domain" description="Enolpyruvate transferase" evidence="13">
    <location>
        <begin position="6"/>
        <end position="414"/>
    </location>
</feature>
<comment type="subcellular location">
    <subcellularLocation>
        <location evidence="1 12">Cytoplasm</location>
    </subcellularLocation>
</comment>
<comment type="catalytic activity">
    <reaction evidence="11 12">
        <text>phosphoenolpyruvate + UDP-N-acetyl-alpha-D-glucosamine = UDP-N-acetyl-3-O-(1-carboxyvinyl)-alpha-D-glucosamine + phosphate</text>
        <dbReference type="Rhea" id="RHEA:18681"/>
        <dbReference type="ChEBI" id="CHEBI:43474"/>
        <dbReference type="ChEBI" id="CHEBI:57705"/>
        <dbReference type="ChEBI" id="CHEBI:58702"/>
        <dbReference type="ChEBI" id="CHEBI:68483"/>
        <dbReference type="EC" id="2.5.1.7"/>
    </reaction>
</comment>
<dbReference type="InterPro" id="IPR001986">
    <property type="entry name" value="Enolpyruvate_Tfrase_dom"/>
</dbReference>
<dbReference type="HAMAP" id="MF_00111">
    <property type="entry name" value="MurA"/>
    <property type="match status" value="1"/>
</dbReference>
<dbReference type="InterPro" id="IPR013792">
    <property type="entry name" value="RNA3'P_cycl/enolpyr_Trfase_a/b"/>
</dbReference>
<dbReference type="Gene3D" id="3.65.10.10">
    <property type="entry name" value="Enolpyruvate transferase domain"/>
    <property type="match status" value="2"/>
</dbReference>
<comment type="caution">
    <text evidence="12">Lacks conserved residue(s) required for the propagation of feature annotation.</text>
</comment>
<dbReference type="RefSeq" id="WP_381424686.1">
    <property type="nucleotide sequence ID" value="NZ_JBHSDH010000013.1"/>
</dbReference>
<dbReference type="NCBIfam" id="NF006873">
    <property type="entry name" value="PRK09369.1"/>
    <property type="match status" value="1"/>
</dbReference>
<protein>
    <recommendedName>
        <fullName evidence="12">UDP-N-acetylglucosamine 1-carboxyvinyltransferase</fullName>
        <ecNumber evidence="12">2.5.1.7</ecNumber>
    </recommendedName>
    <alternativeName>
        <fullName evidence="12">Enoylpyruvate transferase</fullName>
    </alternativeName>
    <alternativeName>
        <fullName evidence="12">UDP-N-acetylglucosamine enolpyruvyl transferase</fullName>
        <shortName evidence="12">EPT</shortName>
    </alternativeName>
</protein>
<dbReference type="GO" id="GO:0008760">
    <property type="term" value="F:UDP-N-acetylglucosamine 1-carboxyvinyltransferase activity"/>
    <property type="evidence" value="ECO:0007669"/>
    <property type="project" value="UniProtKB-EC"/>
</dbReference>
<evidence type="ECO:0000256" key="8">
    <source>
        <dbReference type="ARBA" id="ARBA00023306"/>
    </source>
</evidence>
<keyword evidence="6 12" id="KW-0133">Cell shape</keyword>
<dbReference type="Proteomes" id="UP001595887">
    <property type="component" value="Unassembled WGS sequence"/>
</dbReference>
<dbReference type="InterPro" id="IPR005750">
    <property type="entry name" value="UDP_GlcNAc_COvinyl_MurA"/>
</dbReference>
<evidence type="ECO:0000256" key="9">
    <source>
        <dbReference type="ARBA" id="ARBA00023316"/>
    </source>
</evidence>
<feature type="binding site" evidence="12">
    <location>
        <begin position="22"/>
        <end position="23"/>
    </location>
    <ligand>
        <name>phosphoenolpyruvate</name>
        <dbReference type="ChEBI" id="CHEBI:58702"/>
    </ligand>
</feature>
<keyword evidence="8 12" id="KW-0131">Cell cycle</keyword>
<keyword evidence="5 12" id="KW-0808">Transferase</keyword>
<comment type="similarity">
    <text evidence="10 12">Belongs to the EPSP synthase family. MurA subfamily.</text>
</comment>
<evidence type="ECO:0000256" key="4">
    <source>
        <dbReference type="ARBA" id="ARBA00022618"/>
    </source>
</evidence>
<dbReference type="EC" id="2.5.1.7" evidence="12"/>
<feature type="active site" description="Proton donor" evidence="12">
    <location>
        <position position="123"/>
    </location>
</feature>
<evidence type="ECO:0000256" key="11">
    <source>
        <dbReference type="ARBA" id="ARBA00047527"/>
    </source>
</evidence>
<dbReference type="PANTHER" id="PTHR43783">
    <property type="entry name" value="UDP-N-ACETYLGLUCOSAMINE 1-CARBOXYVINYLTRANSFERASE"/>
    <property type="match status" value="1"/>
</dbReference>
<comment type="function">
    <text evidence="12">Cell wall formation. Adds enolpyruvyl to UDP-N-acetylglucosamine.</text>
</comment>
<keyword evidence="4 12" id="KW-0132">Cell division</keyword>
<evidence type="ECO:0000256" key="2">
    <source>
        <dbReference type="ARBA" id="ARBA00004752"/>
    </source>
</evidence>
<comment type="pathway">
    <text evidence="2 12">Cell wall biogenesis; peptidoglycan biosynthesis.</text>
</comment>
<feature type="binding site" evidence="12">
    <location>
        <position position="335"/>
    </location>
    <ligand>
        <name>UDP-N-acetyl-alpha-D-glucosamine</name>
        <dbReference type="ChEBI" id="CHEBI:57705"/>
    </ligand>
</feature>
<keyword evidence="7 12" id="KW-0573">Peptidoglycan synthesis</keyword>
<evidence type="ECO:0000256" key="10">
    <source>
        <dbReference type="ARBA" id="ARBA00038367"/>
    </source>
</evidence>
<dbReference type="InterPro" id="IPR050068">
    <property type="entry name" value="MurA_subfamily"/>
</dbReference>
<dbReference type="PANTHER" id="PTHR43783:SF1">
    <property type="entry name" value="UDP-N-ACETYLGLUCOSAMINE 1-CARBOXYVINYLTRANSFERASE"/>
    <property type="match status" value="1"/>
</dbReference>
<feature type="binding site" evidence="12">
    <location>
        <position position="99"/>
    </location>
    <ligand>
        <name>UDP-N-acetyl-alpha-D-glucosamine</name>
        <dbReference type="ChEBI" id="CHEBI:57705"/>
    </ligand>
</feature>
<dbReference type="CDD" id="cd01555">
    <property type="entry name" value="UdpNAET"/>
    <property type="match status" value="1"/>
</dbReference>
<evidence type="ECO:0000256" key="12">
    <source>
        <dbReference type="HAMAP-Rule" id="MF_00111"/>
    </source>
</evidence>
<keyword evidence="3 12" id="KW-0963">Cytoplasm</keyword>
<dbReference type="InterPro" id="IPR036968">
    <property type="entry name" value="Enolpyruvate_Tfrase_sf"/>
</dbReference>
<accession>A0ABV8RIN2</accession>
<sequence>MDKIIVRGGNPLKGQIPISGAKNSALTLLPCALLTDEPVTLRNLPRLADIDGFQHLMNQFGVSTSIAGARPEDFGRVMTLQATRMTSNVAPYDLVRKMRASILVLGPLLARTGEATVSLPGGCAIGNRPIDLHLKALEAFGAKIEVAAGYVKATAPSGGLPGGKFTFPVVSVGATENAIMAAVLAKGTCELKNAAREPEIVDLCNLLVAMGAEIENIGRGNLVIHGKDRLHGATYRVMSDRIEAGSYACAAAMTGGDVELLGANEEEMGATVAALREAGVLVEETKNGLRVAAQGKMRAITLTTAPYPGFATDMQAQFMAMLCMAEGTSVLTETIFENRYMHVPELNRMGAHIETKGRTAIVHGIKGFTGAPVMATDLRASMSLVMAGLVAEGETEVSRLYHLDRGYERLEEKLAMVGADVERVGAD</sequence>
<keyword evidence="9 12" id="KW-0961">Cell wall biogenesis/degradation</keyword>
<dbReference type="Pfam" id="PF00275">
    <property type="entry name" value="EPSP_synthase"/>
    <property type="match status" value="1"/>
</dbReference>
<organism evidence="14 15">
    <name type="scientific">Sphingorhabdus arenilitoris</name>
    <dbReference type="NCBI Taxonomy" id="1490041"/>
    <lineage>
        <taxon>Bacteria</taxon>
        <taxon>Pseudomonadati</taxon>
        <taxon>Pseudomonadota</taxon>
        <taxon>Alphaproteobacteria</taxon>
        <taxon>Sphingomonadales</taxon>
        <taxon>Sphingomonadaceae</taxon>
        <taxon>Sphingorhabdus</taxon>
    </lineage>
</organism>
<dbReference type="EMBL" id="JBHSDH010000013">
    <property type="protein sequence ID" value="MFC4293278.1"/>
    <property type="molecule type" value="Genomic_DNA"/>
</dbReference>
<keyword evidence="15" id="KW-1185">Reference proteome</keyword>
<dbReference type="SUPFAM" id="SSF55205">
    <property type="entry name" value="EPT/RTPC-like"/>
    <property type="match status" value="1"/>
</dbReference>
<name>A0ABV8RIN2_9SPHN</name>
<feature type="modified residue" description="2-(S-cysteinyl)pyruvic acid O-phosphothioketal" evidence="12">
    <location>
        <position position="123"/>
    </location>
</feature>
<evidence type="ECO:0000256" key="7">
    <source>
        <dbReference type="ARBA" id="ARBA00022984"/>
    </source>
</evidence>
<evidence type="ECO:0000256" key="3">
    <source>
        <dbReference type="ARBA" id="ARBA00022490"/>
    </source>
</evidence>
<evidence type="ECO:0000256" key="5">
    <source>
        <dbReference type="ARBA" id="ARBA00022679"/>
    </source>
</evidence>
<evidence type="ECO:0000313" key="14">
    <source>
        <dbReference type="EMBL" id="MFC4293278.1"/>
    </source>
</evidence>
<feature type="binding site" evidence="12">
    <location>
        <begin position="128"/>
        <end position="132"/>
    </location>
    <ligand>
        <name>UDP-N-acetyl-alpha-D-glucosamine</name>
        <dbReference type="ChEBI" id="CHEBI:57705"/>
    </ligand>
</feature>
<keyword evidence="12" id="KW-0670">Pyruvate</keyword>
<gene>
    <name evidence="12 14" type="primary">murA</name>
    <name evidence="14" type="ORF">ACFOWX_12710</name>
</gene>
<comment type="caution">
    <text evidence="14">The sequence shown here is derived from an EMBL/GenBank/DDBJ whole genome shotgun (WGS) entry which is preliminary data.</text>
</comment>